<dbReference type="InterPro" id="IPR002646">
    <property type="entry name" value="PolA_pol_head_dom"/>
</dbReference>
<evidence type="ECO:0000256" key="4">
    <source>
        <dbReference type="ARBA" id="ARBA00022695"/>
    </source>
</evidence>
<feature type="domain" description="tRNA nucleotidyltransferase/poly(A) polymerase RNA and SrmB- binding" evidence="11">
    <location>
        <begin position="170"/>
        <end position="231"/>
    </location>
</feature>
<evidence type="ECO:0000259" key="11">
    <source>
        <dbReference type="Pfam" id="PF12627"/>
    </source>
</evidence>
<name>A0A1H9SQH3_9FIRM</name>
<dbReference type="SUPFAM" id="SSF81301">
    <property type="entry name" value="Nucleotidyltransferase"/>
    <property type="match status" value="1"/>
</dbReference>
<evidence type="ECO:0000259" key="12">
    <source>
        <dbReference type="Pfam" id="PF13735"/>
    </source>
</evidence>
<keyword evidence="7" id="KW-0460">Magnesium</keyword>
<keyword evidence="5" id="KW-0479">Metal-binding</keyword>
<dbReference type="Pfam" id="PF13735">
    <property type="entry name" value="tRNA_NucTran2_2"/>
    <property type="match status" value="1"/>
</dbReference>
<dbReference type="NCBIfam" id="NF009814">
    <property type="entry name" value="PRK13299.1"/>
    <property type="match status" value="1"/>
</dbReference>
<dbReference type="Gene3D" id="1.10.246.80">
    <property type="match status" value="1"/>
</dbReference>
<dbReference type="EMBL" id="FOGW01000012">
    <property type="protein sequence ID" value="SER86589.1"/>
    <property type="molecule type" value="Genomic_DNA"/>
</dbReference>
<dbReference type="Pfam" id="PF01743">
    <property type="entry name" value="PolyA_pol"/>
    <property type="match status" value="1"/>
</dbReference>
<feature type="domain" description="Poly A polymerase head" evidence="10">
    <location>
        <begin position="24"/>
        <end position="143"/>
    </location>
</feature>
<dbReference type="GO" id="GO:0046872">
    <property type="term" value="F:metal ion binding"/>
    <property type="evidence" value="ECO:0007669"/>
    <property type="project" value="UniProtKB-KW"/>
</dbReference>
<dbReference type="Proteomes" id="UP000182471">
    <property type="component" value="Unassembled WGS sequence"/>
</dbReference>
<comment type="cofactor">
    <cofactor evidence="1">
        <name>Mg(2+)</name>
        <dbReference type="ChEBI" id="CHEBI:18420"/>
    </cofactor>
</comment>
<comment type="similarity">
    <text evidence="9">Belongs to the tRNA nucleotidyltransferase/poly(A) polymerase family.</text>
</comment>
<keyword evidence="4" id="KW-0548">Nucleotidyltransferase</keyword>
<sequence length="443" mass="50882">MKINLPESVKKIINVLEENGYEGYAVGGCVRDTILSRSPQDWDITTSAKPEEVKSLFPHTIDTGIEHGTVTVMDQHIGYEVTTYRIDGEYEDARHPKNVFFTPKLEEDLKRRDFTINAMAYNEKDGLVDLFEGKLDLERKIIRCVGNPMERFSEDALRMLRAVRFAAQLGFSIDEETKKAIKELAPTIQKVSAERIQVEMVKLLVSDHPEEILTAYELGLTKIFLPEFDEMMQTKQNSKHHMYTVGEHSVKALQNIKNDKVLRITMLLHDVAKPKCKVTDANGADHFKGHQEEGAKMAKVILKRLKFDNATINQVVKLIKAHDDRPNLDEKSIRHAMNDNGLECYPDLFDVQKADCLAQSEYNRDKKIVYLEKYVDTYKSIIDKEQCVSLKEMKINGNDLIQLGIRPGKELGEMLRNLFNKVLDEPELNEKEKLVEMVKKLQK</sequence>
<dbReference type="SUPFAM" id="SSF81891">
    <property type="entry name" value="Poly A polymerase C-terminal region-like"/>
    <property type="match status" value="1"/>
</dbReference>
<proteinExistence type="inferred from homology"/>
<evidence type="ECO:0000259" key="10">
    <source>
        <dbReference type="Pfam" id="PF01743"/>
    </source>
</evidence>
<dbReference type="Gene3D" id="1.10.3090.10">
    <property type="entry name" value="cca-adding enzyme, domain 2"/>
    <property type="match status" value="1"/>
</dbReference>
<evidence type="ECO:0000256" key="2">
    <source>
        <dbReference type="ARBA" id="ARBA00022679"/>
    </source>
</evidence>
<reference evidence="14" key="1">
    <citation type="submission" date="2016-10" db="EMBL/GenBank/DDBJ databases">
        <authorList>
            <person name="Varghese N."/>
            <person name="Submissions S."/>
        </authorList>
    </citation>
    <scope>NUCLEOTIDE SEQUENCE [LARGE SCALE GENOMIC DNA]</scope>
    <source>
        <strain evidence="14">S1b</strain>
    </source>
</reference>
<dbReference type="PANTHER" id="PTHR46173">
    <property type="entry name" value="CCA TRNA NUCLEOTIDYLTRANSFERASE 1, MITOCHONDRIAL"/>
    <property type="match status" value="1"/>
</dbReference>
<dbReference type="PANTHER" id="PTHR46173:SF1">
    <property type="entry name" value="CCA TRNA NUCLEOTIDYLTRANSFERASE 1, MITOCHONDRIAL"/>
    <property type="match status" value="1"/>
</dbReference>
<keyword evidence="2 9" id="KW-0808">Transferase</keyword>
<evidence type="ECO:0000256" key="8">
    <source>
        <dbReference type="ARBA" id="ARBA00022884"/>
    </source>
</evidence>
<dbReference type="InterPro" id="IPR050264">
    <property type="entry name" value="Bact_CCA-adding_enz_type3_sf"/>
</dbReference>
<keyword evidence="14" id="KW-1185">Reference proteome</keyword>
<dbReference type="AlphaFoldDB" id="A0A1H9SQH3"/>
<dbReference type="Pfam" id="PF12627">
    <property type="entry name" value="PolyA_pol_RNAbd"/>
    <property type="match status" value="1"/>
</dbReference>
<feature type="domain" description="CCA-adding enzyme C-terminal" evidence="12">
    <location>
        <begin position="297"/>
        <end position="438"/>
    </location>
</feature>
<evidence type="ECO:0000256" key="7">
    <source>
        <dbReference type="ARBA" id="ARBA00022842"/>
    </source>
</evidence>
<dbReference type="RefSeq" id="WP_074730629.1">
    <property type="nucleotide sequence ID" value="NZ_FOGW01000012.1"/>
</dbReference>
<organism evidence="13 14">
    <name type="scientific">Lachnobacterium bovis</name>
    <dbReference type="NCBI Taxonomy" id="140626"/>
    <lineage>
        <taxon>Bacteria</taxon>
        <taxon>Bacillati</taxon>
        <taxon>Bacillota</taxon>
        <taxon>Clostridia</taxon>
        <taxon>Lachnospirales</taxon>
        <taxon>Lachnospiraceae</taxon>
        <taxon>Lachnobacterium</taxon>
    </lineage>
</organism>
<dbReference type="InterPro" id="IPR043519">
    <property type="entry name" value="NT_sf"/>
</dbReference>
<dbReference type="GO" id="GO:0000049">
    <property type="term" value="F:tRNA binding"/>
    <property type="evidence" value="ECO:0007669"/>
    <property type="project" value="TreeGrafter"/>
</dbReference>
<dbReference type="GO" id="GO:0016779">
    <property type="term" value="F:nucleotidyltransferase activity"/>
    <property type="evidence" value="ECO:0007669"/>
    <property type="project" value="UniProtKB-KW"/>
</dbReference>
<evidence type="ECO:0000256" key="3">
    <source>
        <dbReference type="ARBA" id="ARBA00022694"/>
    </source>
</evidence>
<accession>A0A1H9SQH3</accession>
<evidence type="ECO:0000313" key="13">
    <source>
        <dbReference type="EMBL" id="SER86589.1"/>
    </source>
</evidence>
<dbReference type="GO" id="GO:0000166">
    <property type="term" value="F:nucleotide binding"/>
    <property type="evidence" value="ECO:0007669"/>
    <property type="project" value="UniProtKB-KW"/>
</dbReference>
<protein>
    <submittedName>
        <fullName evidence="13">tRNA nucleotidyltransferase (CCA-adding enzyme)</fullName>
    </submittedName>
</protein>
<evidence type="ECO:0000256" key="6">
    <source>
        <dbReference type="ARBA" id="ARBA00022741"/>
    </source>
</evidence>
<dbReference type="Gene3D" id="3.30.460.10">
    <property type="entry name" value="Beta Polymerase, domain 2"/>
    <property type="match status" value="1"/>
</dbReference>
<keyword evidence="6" id="KW-0547">Nucleotide-binding</keyword>
<dbReference type="CDD" id="cd05398">
    <property type="entry name" value="NT_ClassII-CCAase"/>
    <property type="match status" value="1"/>
</dbReference>
<evidence type="ECO:0000256" key="5">
    <source>
        <dbReference type="ARBA" id="ARBA00022723"/>
    </source>
</evidence>
<keyword evidence="3" id="KW-0819">tRNA processing</keyword>
<gene>
    <name evidence="13" type="ORF">SAMN02910429_01299</name>
</gene>
<dbReference type="InterPro" id="IPR032828">
    <property type="entry name" value="PolyA_RNA-bd"/>
</dbReference>
<evidence type="ECO:0000313" key="14">
    <source>
        <dbReference type="Proteomes" id="UP000182471"/>
    </source>
</evidence>
<evidence type="ECO:0000256" key="9">
    <source>
        <dbReference type="RuleBase" id="RU003953"/>
    </source>
</evidence>
<keyword evidence="8 9" id="KW-0694">RNA-binding</keyword>
<evidence type="ECO:0000256" key="1">
    <source>
        <dbReference type="ARBA" id="ARBA00001946"/>
    </source>
</evidence>
<dbReference type="InterPro" id="IPR032810">
    <property type="entry name" value="CCA-adding_enz_C"/>
</dbReference>
<dbReference type="GO" id="GO:0008033">
    <property type="term" value="P:tRNA processing"/>
    <property type="evidence" value="ECO:0007669"/>
    <property type="project" value="UniProtKB-KW"/>
</dbReference>